<dbReference type="AlphaFoldDB" id="A0A4R7W223"/>
<accession>A0A4R7W223</accession>
<keyword evidence="1" id="KW-0472">Membrane</keyword>
<keyword evidence="1" id="KW-1133">Transmembrane helix</keyword>
<feature type="transmembrane region" description="Helical" evidence="1">
    <location>
        <begin position="35"/>
        <end position="56"/>
    </location>
</feature>
<dbReference type="OrthoDB" id="3633662at2"/>
<proteinExistence type="predicted"/>
<gene>
    <name evidence="2" type="ORF">CLV71_102119</name>
</gene>
<keyword evidence="3" id="KW-1185">Reference proteome</keyword>
<keyword evidence="1" id="KW-0812">Transmembrane</keyword>
<name>A0A4R7W223_9PSEU</name>
<protein>
    <submittedName>
        <fullName evidence="2">Uncharacterized protein</fullName>
    </submittedName>
</protein>
<dbReference type="RefSeq" id="WP_133901350.1">
    <property type="nucleotide sequence ID" value="NZ_SOCP01000002.1"/>
</dbReference>
<evidence type="ECO:0000313" key="2">
    <source>
        <dbReference type="EMBL" id="TDV56058.1"/>
    </source>
</evidence>
<organism evidence="2 3">
    <name type="scientific">Actinophytocola oryzae</name>
    <dbReference type="NCBI Taxonomy" id="502181"/>
    <lineage>
        <taxon>Bacteria</taxon>
        <taxon>Bacillati</taxon>
        <taxon>Actinomycetota</taxon>
        <taxon>Actinomycetes</taxon>
        <taxon>Pseudonocardiales</taxon>
        <taxon>Pseudonocardiaceae</taxon>
    </lineage>
</organism>
<sequence length="71" mass="7733">MQRIRPSKPVAVFGAIFGLAILVFGVIQMKDSTSGFLWLWLAAGLGIIGFNLWAAFAKKGATQVVEHDNTR</sequence>
<dbReference type="Proteomes" id="UP000294927">
    <property type="component" value="Unassembled WGS sequence"/>
</dbReference>
<evidence type="ECO:0000256" key="1">
    <source>
        <dbReference type="SAM" id="Phobius"/>
    </source>
</evidence>
<feature type="transmembrane region" description="Helical" evidence="1">
    <location>
        <begin position="12"/>
        <end position="29"/>
    </location>
</feature>
<dbReference type="EMBL" id="SOCP01000002">
    <property type="protein sequence ID" value="TDV56058.1"/>
    <property type="molecule type" value="Genomic_DNA"/>
</dbReference>
<comment type="caution">
    <text evidence="2">The sequence shown here is derived from an EMBL/GenBank/DDBJ whole genome shotgun (WGS) entry which is preliminary data.</text>
</comment>
<evidence type="ECO:0000313" key="3">
    <source>
        <dbReference type="Proteomes" id="UP000294927"/>
    </source>
</evidence>
<reference evidence="2 3" key="1">
    <citation type="submission" date="2019-03" db="EMBL/GenBank/DDBJ databases">
        <title>Genomic Encyclopedia of Archaeal and Bacterial Type Strains, Phase II (KMG-II): from individual species to whole genera.</title>
        <authorList>
            <person name="Goeker M."/>
        </authorList>
    </citation>
    <scope>NUCLEOTIDE SEQUENCE [LARGE SCALE GENOMIC DNA]</scope>
    <source>
        <strain evidence="2 3">DSM 45499</strain>
    </source>
</reference>